<evidence type="ECO:0000256" key="6">
    <source>
        <dbReference type="ARBA" id="ARBA00022989"/>
    </source>
</evidence>
<keyword evidence="3" id="KW-0050">Antiport</keyword>
<evidence type="ECO:0000256" key="5">
    <source>
        <dbReference type="ARBA" id="ARBA00022692"/>
    </source>
</evidence>
<sequence>MTRLAAYRTHARAHLALGLPLIGSQLAQVAVQTTDTLMMGWYDVRGLAALVLGTSLYLILFLLISGFAWAVVPLVAEAAEADDEVRIRRVTRMGLWVCLGVGMLAMPIFIWSGPLLVALGQDPEISGLAQTYLRIAGVGMLPALIVMVLKGYLSALEKTRVQFRVTLGAALANVVVNYLLIFGNWGFPELGIRGAAIASFSVNAISAIWLVIYAMRTFPEHDLFVRLWRPDWEALREVFAMGWQIGLTTVAEVGLFNFSSLVMGWIGTVQLAAHGVALQIVTVAFMVQLGLSNAATVRAGRAFGRRDGRALVDGAVAVWLLGFGFALISLVVFLAIPETLMGLFVDPADPLKDSIVSIGATLLVMAALFQFVDSAQVLGISILRGMQDTRRPLLYAAVSYWLVGAPTTYVFGILLGWEGIGVWLGLVLGLACAAGLLMVRFRRLSQAVPA</sequence>
<dbReference type="Proteomes" id="UP000467322">
    <property type="component" value="Unassembled WGS sequence"/>
</dbReference>
<dbReference type="NCBIfam" id="TIGR00797">
    <property type="entry name" value="matE"/>
    <property type="match status" value="1"/>
</dbReference>
<comment type="caution">
    <text evidence="11">The sequence shown here is derived from an EMBL/GenBank/DDBJ whole genome shotgun (WGS) entry which is preliminary data.</text>
</comment>
<dbReference type="CDD" id="cd13131">
    <property type="entry name" value="MATE_NorM_like"/>
    <property type="match status" value="1"/>
</dbReference>
<dbReference type="GO" id="GO:0005886">
    <property type="term" value="C:plasma membrane"/>
    <property type="evidence" value="ECO:0007669"/>
    <property type="project" value="UniProtKB-SubCell"/>
</dbReference>
<gene>
    <name evidence="11" type="ORF">GQE99_14190</name>
</gene>
<name>A0A845M577_9RHOB</name>
<proteinExistence type="predicted"/>
<feature type="transmembrane region" description="Helical" evidence="10">
    <location>
        <begin position="393"/>
        <end position="414"/>
    </location>
</feature>
<dbReference type="EMBL" id="WTUX01000017">
    <property type="protein sequence ID" value="MZR14169.1"/>
    <property type="molecule type" value="Genomic_DNA"/>
</dbReference>
<evidence type="ECO:0000256" key="9">
    <source>
        <dbReference type="ARBA" id="ARBA00031636"/>
    </source>
</evidence>
<feature type="transmembrane region" description="Helical" evidence="10">
    <location>
        <begin position="93"/>
        <end position="112"/>
    </location>
</feature>
<accession>A0A845M577</accession>
<keyword evidence="12" id="KW-1185">Reference proteome</keyword>
<dbReference type="GO" id="GO:0042910">
    <property type="term" value="F:xenobiotic transmembrane transporter activity"/>
    <property type="evidence" value="ECO:0007669"/>
    <property type="project" value="InterPro"/>
</dbReference>
<feature type="transmembrane region" description="Helical" evidence="10">
    <location>
        <begin position="191"/>
        <end position="213"/>
    </location>
</feature>
<keyword evidence="7" id="KW-0406">Ion transport</keyword>
<dbReference type="GO" id="GO:0015297">
    <property type="term" value="F:antiporter activity"/>
    <property type="evidence" value="ECO:0007669"/>
    <property type="project" value="UniProtKB-KW"/>
</dbReference>
<evidence type="ECO:0000313" key="11">
    <source>
        <dbReference type="EMBL" id="MZR14169.1"/>
    </source>
</evidence>
<evidence type="ECO:0000313" key="12">
    <source>
        <dbReference type="Proteomes" id="UP000467322"/>
    </source>
</evidence>
<feature type="transmembrane region" description="Helical" evidence="10">
    <location>
        <begin position="165"/>
        <end position="185"/>
    </location>
</feature>
<feature type="transmembrane region" description="Helical" evidence="10">
    <location>
        <begin position="262"/>
        <end position="289"/>
    </location>
</feature>
<evidence type="ECO:0000256" key="3">
    <source>
        <dbReference type="ARBA" id="ARBA00022449"/>
    </source>
</evidence>
<evidence type="ECO:0000256" key="4">
    <source>
        <dbReference type="ARBA" id="ARBA00022475"/>
    </source>
</evidence>
<evidence type="ECO:0000256" key="2">
    <source>
        <dbReference type="ARBA" id="ARBA00022448"/>
    </source>
</evidence>
<comment type="subcellular location">
    <subcellularLocation>
        <location evidence="1">Cell inner membrane</location>
        <topology evidence="1">Multi-pass membrane protein</topology>
    </subcellularLocation>
</comment>
<feature type="transmembrane region" description="Helical" evidence="10">
    <location>
        <begin position="310"/>
        <end position="335"/>
    </location>
</feature>
<reference evidence="11 12" key="1">
    <citation type="submission" date="2019-12" db="EMBL/GenBank/DDBJ databases">
        <title>Maritimibacter sp. nov. sp. isolated from sea sand.</title>
        <authorList>
            <person name="Kim J."/>
            <person name="Jeong S.E."/>
            <person name="Jung H.S."/>
            <person name="Jeon C.O."/>
        </authorList>
    </citation>
    <scope>NUCLEOTIDE SEQUENCE [LARGE SCALE GENOMIC DNA]</scope>
    <source>
        <strain evidence="11 12">DP07</strain>
    </source>
</reference>
<organism evidence="11 12">
    <name type="scientific">Maritimibacter harenae</name>
    <dbReference type="NCBI Taxonomy" id="2606218"/>
    <lineage>
        <taxon>Bacteria</taxon>
        <taxon>Pseudomonadati</taxon>
        <taxon>Pseudomonadota</taxon>
        <taxon>Alphaproteobacteria</taxon>
        <taxon>Rhodobacterales</taxon>
        <taxon>Roseobacteraceae</taxon>
        <taxon>Maritimibacter</taxon>
    </lineage>
</organism>
<dbReference type="InterPro" id="IPR048279">
    <property type="entry name" value="MdtK-like"/>
</dbReference>
<dbReference type="RefSeq" id="WP_161352286.1">
    <property type="nucleotide sequence ID" value="NZ_WTUX01000017.1"/>
</dbReference>
<feature type="transmembrane region" description="Helical" evidence="10">
    <location>
        <begin position="355"/>
        <end position="372"/>
    </location>
</feature>
<keyword evidence="2" id="KW-0813">Transport</keyword>
<dbReference type="PANTHER" id="PTHR43298">
    <property type="entry name" value="MULTIDRUG RESISTANCE PROTEIN NORM-RELATED"/>
    <property type="match status" value="1"/>
</dbReference>
<feature type="transmembrane region" description="Helical" evidence="10">
    <location>
        <begin position="420"/>
        <end position="439"/>
    </location>
</feature>
<evidence type="ECO:0000256" key="8">
    <source>
        <dbReference type="ARBA" id="ARBA00023136"/>
    </source>
</evidence>
<protein>
    <recommendedName>
        <fullName evidence="9">Multidrug-efflux transporter</fullName>
    </recommendedName>
</protein>
<dbReference type="PIRSF" id="PIRSF006603">
    <property type="entry name" value="DinF"/>
    <property type="match status" value="1"/>
</dbReference>
<dbReference type="InterPro" id="IPR002528">
    <property type="entry name" value="MATE_fam"/>
</dbReference>
<evidence type="ECO:0000256" key="1">
    <source>
        <dbReference type="ARBA" id="ARBA00004429"/>
    </source>
</evidence>
<keyword evidence="4" id="KW-1003">Cell membrane</keyword>
<feature type="transmembrane region" description="Helical" evidence="10">
    <location>
        <begin position="132"/>
        <end position="153"/>
    </location>
</feature>
<keyword evidence="6 10" id="KW-1133">Transmembrane helix</keyword>
<dbReference type="InterPro" id="IPR050222">
    <property type="entry name" value="MATE_MdtK"/>
</dbReference>
<dbReference type="Pfam" id="PF01554">
    <property type="entry name" value="MatE"/>
    <property type="match status" value="2"/>
</dbReference>
<dbReference type="PANTHER" id="PTHR43298:SF2">
    <property type="entry name" value="FMN_FAD EXPORTER YEEO-RELATED"/>
    <property type="match status" value="1"/>
</dbReference>
<evidence type="ECO:0000256" key="7">
    <source>
        <dbReference type="ARBA" id="ARBA00023065"/>
    </source>
</evidence>
<keyword evidence="5 10" id="KW-0812">Transmembrane</keyword>
<dbReference type="AlphaFoldDB" id="A0A845M577"/>
<dbReference type="GO" id="GO:0006811">
    <property type="term" value="P:monoatomic ion transport"/>
    <property type="evidence" value="ECO:0007669"/>
    <property type="project" value="UniProtKB-KW"/>
</dbReference>
<feature type="transmembrane region" description="Helical" evidence="10">
    <location>
        <begin position="234"/>
        <end position="256"/>
    </location>
</feature>
<feature type="transmembrane region" description="Helical" evidence="10">
    <location>
        <begin position="47"/>
        <end position="72"/>
    </location>
</feature>
<evidence type="ECO:0000256" key="10">
    <source>
        <dbReference type="SAM" id="Phobius"/>
    </source>
</evidence>
<keyword evidence="8 10" id="KW-0472">Membrane</keyword>